<feature type="compositionally biased region" description="Polar residues" evidence="1">
    <location>
        <begin position="9"/>
        <end position="20"/>
    </location>
</feature>
<feature type="transmembrane region" description="Helical" evidence="2">
    <location>
        <begin position="75"/>
        <end position="93"/>
    </location>
</feature>
<feature type="transmembrane region" description="Helical" evidence="2">
    <location>
        <begin position="46"/>
        <end position="69"/>
    </location>
</feature>
<keyword evidence="4" id="KW-1185">Reference proteome</keyword>
<evidence type="ECO:0000313" key="4">
    <source>
        <dbReference type="Proteomes" id="UP001152607"/>
    </source>
</evidence>
<keyword evidence="2" id="KW-0472">Membrane</keyword>
<dbReference type="Proteomes" id="UP001152607">
    <property type="component" value="Unassembled WGS sequence"/>
</dbReference>
<name>A0A9W4URL7_9PLEO</name>
<feature type="region of interest" description="Disordered" evidence="1">
    <location>
        <begin position="1"/>
        <end position="27"/>
    </location>
</feature>
<feature type="transmembrane region" description="Helical" evidence="2">
    <location>
        <begin position="114"/>
        <end position="132"/>
    </location>
</feature>
<keyword evidence="2" id="KW-1133">Transmembrane helix</keyword>
<reference evidence="3" key="1">
    <citation type="submission" date="2023-01" db="EMBL/GenBank/DDBJ databases">
        <authorList>
            <person name="Van Ghelder C."/>
            <person name="Rancurel C."/>
        </authorList>
    </citation>
    <scope>NUCLEOTIDE SEQUENCE</scope>
    <source>
        <strain evidence="3">CNCM I-4278</strain>
    </source>
</reference>
<proteinExistence type="predicted"/>
<keyword evidence="2" id="KW-0812">Transmembrane</keyword>
<dbReference type="EMBL" id="CAOQHR010000009">
    <property type="protein sequence ID" value="CAI6339852.1"/>
    <property type="molecule type" value="Genomic_DNA"/>
</dbReference>
<comment type="caution">
    <text evidence="3">The sequence shown here is derived from an EMBL/GenBank/DDBJ whole genome shotgun (WGS) entry which is preliminary data.</text>
</comment>
<evidence type="ECO:0000256" key="1">
    <source>
        <dbReference type="SAM" id="MobiDB-lite"/>
    </source>
</evidence>
<protein>
    <submittedName>
        <fullName evidence="3">Uncharacterized protein</fullName>
    </submittedName>
</protein>
<sequence>MTFPIFKTASPTLPTSQPELQPTAPADPPILGRRLRQAFSNGYKPAHIHVTSPPFYICIFLTIIVPVIYQIIILHWSFTIIFMLAIQILADWLQRRHTSRAIAKGKDVLPHFGMKLSFLVVFLVCLGAFPVWTSRGAEREIWQAMLSHALSTESACVVHYKLIWDLWYIEGGYDERTGGLVRGTESEISDCCVVSILARR</sequence>
<evidence type="ECO:0000256" key="2">
    <source>
        <dbReference type="SAM" id="Phobius"/>
    </source>
</evidence>
<dbReference type="AlphaFoldDB" id="A0A9W4URL7"/>
<organism evidence="3 4">
    <name type="scientific">Periconia digitata</name>
    <dbReference type="NCBI Taxonomy" id="1303443"/>
    <lineage>
        <taxon>Eukaryota</taxon>
        <taxon>Fungi</taxon>
        <taxon>Dikarya</taxon>
        <taxon>Ascomycota</taxon>
        <taxon>Pezizomycotina</taxon>
        <taxon>Dothideomycetes</taxon>
        <taxon>Pleosporomycetidae</taxon>
        <taxon>Pleosporales</taxon>
        <taxon>Massarineae</taxon>
        <taxon>Periconiaceae</taxon>
        <taxon>Periconia</taxon>
    </lineage>
</organism>
<gene>
    <name evidence="3" type="ORF">PDIGIT_LOCUS13016</name>
</gene>
<accession>A0A9W4URL7</accession>
<evidence type="ECO:0000313" key="3">
    <source>
        <dbReference type="EMBL" id="CAI6339852.1"/>
    </source>
</evidence>